<dbReference type="GO" id="GO:0008137">
    <property type="term" value="F:NADH dehydrogenase (ubiquinone) activity"/>
    <property type="evidence" value="ECO:0007669"/>
    <property type="project" value="InterPro"/>
</dbReference>
<proteinExistence type="inferred from homology"/>
<feature type="domain" description="NADH:quinone oxidoreductase/Mrp antiporter transmembrane" evidence="8">
    <location>
        <begin position="121"/>
        <end position="417"/>
    </location>
</feature>
<feature type="transmembrane region" description="Helical" evidence="7">
    <location>
        <begin position="269"/>
        <end position="286"/>
    </location>
</feature>
<reference evidence="9" key="1">
    <citation type="submission" date="2019-11" db="EMBL/GenBank/DDBJ databases">
        <title>Complete mitogenomes of the chlorophyte green algae Scherffelia dubia and Tetraselmis sp. CCMP 881 (Chlorodendrophyceae).</title>
        <authorList>
            <person name="Turmel M."/>
            <person name="Otis C."/>
            <person name="de Cambiaire J.-C."/>
            <person name="Lemieux C."/>
        </authorList>
    </citation>
    <scope>NUCLEOTIDE SEQUENCE</scope>
</reference>
<keyword evidence="3" id="KW-1278">Translocase</keyword>
<organism evidence="9">
    <name type="scientific">Scherffelia dubia</name>
    <name type="common">Green alga</name>
    <name type="synonym">Chlamydomonas dubia</name>
    <dbReference type="NCBI Taxonomy" id="3190"/>
    <lineage>
        <taxon>Eukaryota</taxon>
        <taxon>Viridiplantae</taxon>
        <taxon>Chlorophyta</taxon>
        <taxon>core chlorophytes</taxon>
        <taxon>Chlorodendrophyceae</taxon>
        <taxon>Chlorodendrales</taxon>
        <taxon>Chlorodendraceae</taxon>
        <taxon>Scherffelia</taxon>
    </lineage>
</organism>
<evidence type="ECO:0000256" key="5">
    <source>
        <dbReference type="ARBA" id="ARBA00023027"/>
    </source>
</evidence>
<dbReference type="NCBIfam" id="TIGR01770">
    <property type="entry name" value="NDH_I_N"/>
    <property type="match status" value="1"/>
</dbReference>
<name>A0A650AR93_SCHDU</name>
<dbReference type="GO" id="GO:0042773">
    <property type="term" value="P:ATP synthesis coupled electron transport"/>
    <property type="evidence" value="ECO:0007669"/>
    <property type="project" value="InterPro"/>
</dbReference>
<dbReference type="InterPro" id="IPR010096">
    <property type="entry name" value="NADH-Q_OxRdtase_suN/2"/>
</dbReference>
<dbReference type="GeneID" id="42909350"/>
<feature type="transmembrane region" description="Helical" evidence="7">
    <location>
        <begin position="73"/>
        <end position="93"/>
    </location>
</feature>
<feature type="transmembrane region" description="Helical" evidence="7">
    <location>
        <begin position="32"/>
        <end position="53"/>
    </location>
</feature>
<feature type="transmembrane region" description="Helical" evidence="7">
    <location>
        <begin position="236"/>
        <end position="263"/>
    </location>
</feature>
<keyword evidence="5" id="KW-0520">NAD</keyword>
<evidence type="ECO:0000256" key="3">
    <source>
        <dbReference type="ARBA" id="ARBA00022967"/>
    </source>
</evidence>
<evidence type="ECO:0000256" key="2">
    <source>
        <dbReference type="ARBA" id="ARBA00022692"/>
    </source>
</evidence>
<dbReference type="EMBL" id="MN642088">
    <property type="protein sequence ID" value="QGP70657.1"/>
    <property type="molecule type" value="Genomic_DNA"/>
</dbReference>
<feature type="transmembrane region" description="Helical" evidence="7">
    <location>
        <begin position="156"/>
        <end position="179"/>
    </location>
</feature>
<dbReference type="Pfam" id="PF00361">
    <property type="entry name" value="Proton_antipo_M"/>
    <property type="match status" value="1"/>
</dbReference>
<feature type="transmembrane region" description="Helical" evidence="7">
    <location>
        <begin position="100"/>
        <end position="119"/>
    </location>
</feature>
<keyword evidence="9" id="KW-0496">Mitochondrion</keyword>
<geneLocation type="mitochondrion" evidence="9"/>
<evidence type="ECO:0000313" key="9">
    <source>
        <dbReference type="EMBL" id="QGP70657.1"/>
    </source>
</evidence>
<feature type="transmembrane region" description="Helical" evidence="7">
    <location>
        <begin position="442"/>
        <end position="465"/>
    </location>
</feature>
<keyword evidence="4 7" id="KW-1133">Transmembrane helix</keyword>
<dbReference type="PRINTS" id="PR01434">
    <property type="entry name" value="NADHDHGNASE5"/>
</dbReference>
<feature type="transmembrane region" description="Helical" evidence="7">
    <location>
        <begin position="362"/>
        <end position="386"/>
    </location>
</feature>
<accession>A0A650AR93</accession>
<keyword evidence="2 7" id="KW-0812">Transmembrane</keyword>
<feature type="transmembrane region" description="Helical" evidence="7">
    <location>
        <begin position="293"/>
        <end position="314"/>
    </location>
</feature>
<dbReference type="PANTHER" id="PTHR22773">
    <property type="entry name" value="NADH DEHYDROGENASE"/>
    <property type="match status" value="1"/>
</dbReference>
<evidence type="ECO:0000256" key="7">
    <source>
        <dbReference type="SAM" id="Phobius"/>
    </source>
</evidence>
<feature type="transmembrane region" description="Helical" evidence="7">
    <location>
        <begin position="199"/>
        <end position="224"/>
    </location>
</feature>
<feature type="transmembrane region" description="Helical" evidence="7">
    <location>
        <begin position="6"/>
        <end position="25"/>
    </location>
</feature>
<dbReference type="HAMAP" id="MF_00445">
    <property type="entry name" value="NDH1_NuoN_1"/>
    <property type="match status" value="1"/>
</dbReference>
<protein>
    <submittedName>
        <fullName evidence="9">NADH dehydrogenase subunit 2</fullName>
    </submittedName>
</protein>
<gene>
    <name evidence="9" type="primary">nad2</name>
</gene>
<evidence type="ECO:0000256" key="4">
    <source>
        <dbReference type="ARBA" id="ARBA00022989"/>
    </source>
</evidence>
<keyword evidence="6 7" id="KW-0472">Membrane</keyword>
<feature type="transmembrane region" description="Helical" evidence="7">
    <location>
        <begin position="392"/>
        <end position="422"/>
    </location>
</feature>
<dbReference type="RefSeq" id="YP_009720852.1">
    <property type="nucleotide sequence ID" value="NC_045363.1"/>
</dbReference>
<comment type="subcellular location">
    <subcellularLocation>
        <location evidence="1">Membrane</location>
        <topology evidence="1">Multi-pass membrane protein</topology>
    </subcellularLocation>
</comment>
<dbReference type="AlphaFoldDB" id="A0A650AR93"/>
<evidence type="ECO:0000259" key="8">
    <source>
        <dbReference type="Pfam" id="PF00361"/>
    </source>
</evidence>
<dbReference type="GO" id="GO:0016020">
    <property type="term" value="C:membrane"/>
    <property type="evidence" value="ECO:0007669"/>
    <property type="project" value="UniProtKB-SubCell"/>
</dbReference>
<feature type="transmembrane region" description="Helical" evidence="7">
    <location>
        <begin position="320"/>
        <end position="341"/>
    </location>
</feature>
<dbReference type="InterPro" id="IPR001750">
    <property type="entry name" value="ND/Mrp_TM"/>
</dbReference>
<sequence>MIDFILIIPELFLLTATIILLLYGLQSERKNVLSLLSLLSLSSLFFTGLLLWNNPIISCSFFFNACILDHLTFFLKSLIIGSSFGALLISLNFLRISATYSFETIILILFSVSSMMILVSSYDLLPFYLAIEFQSLCFYVLAASKRHSEFSTEAGLKYFLLGAFSSGILLFGFSLIYGFTGITNFEDLAKITMSEALPFSMNLGMVFIGVGFLFKITAVPFHMWAPDVYEGSPTSITAFFAIVPKIAIIGVFLRFFGFCLFFYEWGTILMLSSLGSMMLGSIAAMSQFKLKRLLAYSSISHIGFMLIGFCCGSIEGVQALLIYMIVYMLMTTGLFSIALSLKDSVNFRTSFIESINQFSMLAMTNPILALSLTILLFSMAGIPPLAGFCSKFYLFFAALSSSLNVLACVGVLTSVISCFYYIRLIKIMYFESPFLDYHCFPFRLSFQNSFILAFVTTFIVFFFVYPSPLFLLAHKTAIALCF</sequence>
<evidence type="ECO:0000256" key="6">
    <source>
        <dbReference type="ARBA" id="ARBA00023136"/>
    </source>
</evidence>
<evidence type="ECO:0000256" key="1">
    <source>
        <dbReference type="ARBA" id="ARBA00004141"/>
    </source>
</evidence>